<reference evidence="2" key="1">
    <citation type="journal article" date="2019" name="Int. J. Syst. Evol. Microbiol.">
        <title>The Global Catalogue of Microorganisms (GCM) 10K type strain sequencing project: providing services to taxonomists for standard genome sequencing and annotation.</title>
        <authorList>
            <consortium name="The Broad Institute Genomics Platform"/>
            <consortium name="The Broad Institute Genome Sequencing Center for Infectious Disease"/>
            <person name="Wu L."/>
            <person name="Ma J."/>
        </authorList>
    </citation>
    <scope>NUCLEOTIDE SEQUENCE [LARGE SCALE GENOMIC DNA]</scope>
    <source>
        <strain evidence="2">JCM 18303</strain>
    </source>
</reference>
<name>A0ABP9Q5G5_9PSEU</name>
<evidence type="ECO:0000313" key="1">
    <source>
        <dbReference type="EMBL" id="GAA5156869.1"/>
    </source>
</evidence>
<proteinExistence type="predicted"/>
<gene>
    <name evidence="1" type="ORF">GCM10023321_33670</name>
</gene>
<sequence>MTDRQFQRHAITEHFLTALEDVVWRYRALSQHPEHADLRAEVITAEVAHQLSITRTALTRVAPTG</sequence>
<dbReference type="EMBL" id="BAABJP010000015">
    <property type="protein sequence ID" value="GAA5156869.1"/>
    <property type="molecule type" value="Genomic_DNA"/>
</dbReference>
<evidence type="ECO:0000313" key="2">
    <source>
        <dbReference type="Proteomes" id="UP001428817"/>
    </source>
</evidence>
<organism evidence="1 2">
    <name type="scientific">Pseudonocardia eucalypti</name>
    <dbReference type="NCBI Taxonomy" id="648755"/>
    <lineage>
        <taxon>Bacteria</taxon>
        <taxon>Bacillati</taxon>
        <taxon>Actinomycetota</taxon>
        <taxon>Actinomycetes</taxon>
        <taxon>Pseudonocardiales</taxon>
        <taxon>Pseudonocardiaceae</taxon>
        <taxon>Pseudonocardia</taxon>
    </lineage>
</organism>
<keyword evidence="2" id="KW-1185">Reference proteome</keyword>
<protein>
    <submittedName>
        <fullName evidence="1">Uncharacterized protein</fullName>
    </submittedName>
</protein>
<accession>A0ABP9Q5G5</accession>
<comment type="caution">
    <text evidence="1">The sequence shown here is derived from an EMBL/GenBank/DDBJ whole genome shotgun (WGS) entry which is preliminary data.</text>
</comment>
<dbReference type="Proteomes" id="UP001428817">
    <property type="component" value="Unassembled WGS sequence"/>
</dbReference>
<dbReference type="RefSeq" id="WP_185059500.1">
    <property type="nucleotide sequence ID" value="NZ_BAABJP010000015.1"/>
</dbReference>